<keyword evidence="1" id="KW-0812">Transmembrane</keyword>
<keyword evidence="1" id="KW-1133">Transmembrane helix</keyword>
<name>A0ABT2M825_9MYCO</name>
<dbReference type="RefSeq" id="WP_260992467.1">
    <property type="nucleotide sequence ID" value="NZ_JAODWD010000002.1"/>
</dbReference>
<dbReference type="EMBL" id="JAODWD010000002">
    <property type="protein sequence ID" value="MCT7658413.1"/>
    <property type="molecule type" value="Genomic_DNA"/>
</dbReference>
<proteinExistence type="predicted"/>
<keyword evidence="1" id="KW-0472">Membrane</keyword>
<organism evidence="2 3">
    <name type="scientific">Mycobacterium deserti</name>
    <dbReference type="NCBI Taxonomy" id="2978347"/>
    <lineage>
        <taxon>Bacteria</taxon>
        <taxon>Bacillati</taxon>
        <taxon>Actinomycetota</taxon>
        <taxon>Actinomycetes</taxon>
        <taxon>Mycobacteriales</taxon>
        <taxon>Mycobacteriaceae</taxon>
        <taxon>Mycobacterium</taxon>
    </lineage>
</organism>
<protein>
    <recommendedName>
        <fullName evidence="4">DUF4229 domain-containing protein</fullName>
    </recommendedName>
</protein>
<keyword evidence="3" id="KW-1185">Reference proteome</keyword>
<evidence type="ECO:0008006" key="4">
    <source>
        <dbReference type="Google" id="ProtNLM"/>
    </source>
</evidence>
<sequence>METFKRYLFFQACTLVFGIVGPIFLILFFTTQPDPSMKWAYWWGLFITAADVLIALRLAGSAGKDKVPGDVRIAAAMAKRAQARSKDPD</sequence>
<reference evidence="3" key="1">
    <citation type="submission" date="2023-07" db="EMBL/GenBank/DDBJ databases">
        <authorList>
            <person name="Deng Y."/>
            <person name="Zhang Y.-Q."/>
        </authorList>
    </citation>
    <scope>NUCLEOTIDE SEQUENCE [LARGE SCALE GENOMIC DNA]</scope>
    <source>
        <strain evidence="3">CPCC 205710</strain>
    </source>
</reference>
<evidence type="ECO:0000313" key="3">
    <source>
        <dbReference type="Proteomes" id="UP001206639"/>
    </source>
</evidence>
<accession>A0ABT2M825</accession>
<dbReference type="Proteomes" id="UP001206639">
    <property type="component" value="Unassembled WGS sequence"/>
</dbReference>
<feature type="transmembrane region" description="Helical" evidence="1">
    <location>
        <begin position="7"/>
        <end position="29"/>
    </location>
</feature>
<comment type="caution">
    <text evidence="2">The sequence shown here is derived from an EMBL/GenBank/DDBJ whole genome shotgun (WGS) entry which is preliminary data.</text>
</comment>
<evidence type="ECO:0000313" key="2">
    <source>
        <dbReference type="EMBL" id="MCT7658413.1"/>
    </source>
</evidence>
<gene>
    <name evidence="2" type="ORF">N4S67_08275</name>
</gene>
<evidence type="ECO:0000256" key="1">
    <source>
        <dbReference type="SAM" id="Phobius"/>
    </source>
</evidence>
<feature type="transmembrane region" description="Helical" evidence="1">
    <location>
        <begin position="41"/>
        <end position="59"/>
    </location>
</feature>